<reference evidence="1 2" key="1">
    <citation type="journal article" date="2012" name="Front. Microbiol.">
        <title>Redundancy and modularity in membrane-associated dissimilatory nitrate reduction in Bacillus.</title>
        <authorList>
            <person name="Heylen K."/>
            <person name="Keltjens J."/>
        </authorList>
    </citation>
    <scope>NUCLEOTIDE SEQUENCE [LARGE SCALE GENOMIC DNA]</scope>
    <source>
        <strain evidence="2">LMG 21833T</strain>
    </source>
</reference>
<dbReference type="Proteomes" id="UP000006316">
    <property type="component" value="Unassembled WGS sequence"/>
</dbReference>
<dbReference type="EMBL" id="AJLS01000144">
    <property type="protein sequence ID" value="EKN64501.1"/>
    <property type="molecule type" value="Genomic_DNA"/>
</dbReference>
<dbReference type="OrthoDB" id="9804993at2"/>
<protein>
    <submittedName>
        <fullName evidence="1">Uncharacterized protein</fullName>
    </submittedName>
</protein>
<dbReference type="Pfam" id="PF06821">
    <property type="entry name" value="Ser_hydrolase"/>
    <property type="match status" value="1"/>
</dbReference>
<evidence type="ECO:0000313" key="2">
    <source>
        <dbReference type="Proteomes" id="UP000006316"/>
    </source>
</evidence>
<name>K6DUP4_9BACI</name>
<organism evidence="1 2">
    <name type="scientific">Neobacillus bataviensis LMG 21833</name>
    <dbReference type="NCBI Taxonomy" id="1117379"/>
    <lineage>
        <taxon>Bacteria</taxon>
        <taxon>Bacillati</taxon>
        <taxon>Bacillota</taxon>
        <taxon>Bacilli</taxon>
        <taxon>Bacillales</taxon>
        <taxon>Bacillaceae</taxon>
        <taxon>Neobacillus</taxon>
    </lineage>
</organism>
<dbReference type="PATRIC" id="fig|1117379.3.peg.4810"/>
<dbReference type="AlphaFoldDB" id="K6DUP4"/>
<evidence type="ECO:0000313" key="1">
    <source>
        <dbReference type="EMBL" id="EKN64501.1"/>
    </source>
</evidence>
<dbReference type="GO" id="GO:0016787">
    <property type="term" value="F:hydrolase activity"/>
    <property type="evidence" value="ECO:0007669"/>
    <property type="project" value="InterPro"/>
</dbReference>
<dbReference type="PANTHER" id="PTHR15394">
    <property type="entry name" value="SERINE HYDROLASE RBBP9"/>
    <property type="match status" value="1"/>
</dbReference>
<comment type="caution">
    <text evidence="1">The sequence shown here is derived from an EMBL/GenBank/DDBJ whole genome shotgun (WGS) entry which is preliminary data.</text>
</comment>
<dbReference type="RefSeq" id="WP_007087626.1">
    <property type="nucleotide sequence ID" value="NZ_AJLS01000144.1"/>
</dbReference>
<keyword evidence="2" id="KW-1185">Reference proteome</keyword>
<dbReference type="InterPro" id="IPR010662">
    <property type="entry name" value="RBBP9/YdeN"/>
</dbReference>
<dbReference type="PANTHER" id="PTHR15394:SF3">
    <property type="entry name" value="SERINE HYDROLASE RBBP9"/>
    <property type="match status" value="1"/>
</dbReference>
<accession>K6DUP4</accession>
<dbReference type="Gene3D" id="3.40.50.1820">
    <property type="entry name" value="alpha/beta hydrolase"/>
    <property type="match status" value="1"/>
</dbReference>
<gene>
    <name evidence="1" type="ORF">BABA_23173</name>
</gene>
<dbReference type="eggNOG" id="COG3545">
    <property type="taxonomic scope" value="Bacteria"/>
</dbReference>
<dbReference type="SUPFAM" id="SSF53474">
    <property type="entry name" value="alpha/beta-Hydrolases"/>
    <property type="match status" value="1"/>
</dbReference>
<sequence length="190" mass="21111">MEQSFLIIHGLGGSGAGHWQSWLAKELTNRNYHVCYPTFSSFDAPNRVVWLEELHAAIKTIPANHQLTVVTHSLGCLLWLHYAAKHNKLIAKQVILVAPPSPTVILSEAKTFYPVPLKKSNLSRAAEETLFIHSTNDPYCTMKDAKSYLNLGFPSIVLPNSGHINIDSGHGKWPQILDLSLSSEKVVYSI</sequence>
<proteinExistence type="predicted"/>
<dbReference type="InterPro" id="IPR029058">
    <property type="entry name" value="AB_hydrolase_fold"/>
</dbReference>